<evidence type="ECO:0000313" key="2">
    <source>
        <dbReference type="EMBL" id="NJJ03548.1"/>
    </source>
</evidence>
<feature type="transmembrane region" description="Helical" evidence="1">
    <location>
        <begin position="77"/>
        <end position="101"/>
    </location>
</feature>
<feature type="transmembrane region" description="Helical" evidence="1">
    <location>
        <begin position="309"/>
        <end position="328"/>
    </location>
</feature>
<name>A0AAP6XLN2_9CORY</name>
<dbReference type="RefSeq" id="WP_167616111.1">
    <property type="nucleotide sequence ID" value="NZ_JAAUVV010000005.1"/>
</dbReference>
<protein>
    <submittedName>
        <fullName evidence="2">AbrB family transcriptional regulator</fullName>
    </submittedName>
</protein>
<accession>A0AAP6XLN2</accession>
<sequence>MNRWIVAAPLSVLCGLVFTYLHVPAAWILAGIVGAGSVAIVTERDLRINEHLFTLARGVIGVVAALPLVGIPPGDLLPFLVPGLIAAVLVIAVAFFGGLVLANHGVSRKTGVLSLLPGGASLMPALARDLGADMRYVSLSQYLRLLTVSITLPVVVSFLDAPATGEVTHLKPYWWMWLLVPALIGVGIPLGKLVRLPNPSIFGPMLVTVLVGSFADFTIVPPEPLSITAFLALGWMCGGGLSVPALKAFSKLLPATMAYIVGLMVFCAGIGWVVAKWLGLTLYEGYLATTPGALETALALSAEGGAGPAVVALQLIRLICVLIFAGFVPRILKRIERDD</sequence>
<keyword evidence="1" id="KW-1133">Transmembrane helix</keyword>
<dbReference type="InterPro" id="IPR017516">
    <property type="entry name" value="AbrB_dup"/>
</dbReference>
<feature type="transmembrane region" description="Helical" evidence="1">
    <location>
        <begin position="225"/>
        <end position="246"/>
    </location>
</feature>
<keyword evidence="1" id="KW-0812">Transmembrane</keyword>
<dbReference type="GO" id="GO:0016020">
    <property type="term" value="C:membrane"/>
    <property type="evidence" value="ECO:0007669"/>
    <property type="project" value="InterPro"/>
</dbReference>
<feature type="transmembrane region" description="Helical" evidence="1">
    <location>
        <begin position="142"/>
        <end position="161"/>
    </location>
</feature>
<keyword evidence="1" id="KW-0472">Membrane</keyword>
<evidence type="ECO:0000256" key="1">
    <source>
        <dbReference type="SAM" id="Phobius"/>
    </source>
</evidence>
<dbReference type="GO" id="GO:0010468">
    <property type="term" value="P:regulation of gene expression"/>
    <property type="evidence" value="ECO:0007669"/>
    <property type="project" value="InterPro"/>
</dbReference>
<dbReference type="PANTHER" id="PTHR38457:SF1">
    <property type="entry name" value="REGULATOR ABRB-RELATED"/>
    <property type="match status" value="1"/>
</dbReference>
<organism evidence="2 3">
    <name type="scientific">Corynebacterium coyleae</name>
    <dbReference type="NCBI Taxonomy" id="53374"/>
    <lineage>
        <taxon>Bacteria</taxon>
        <taxon>Bacillati</taxon>
        <taxon>Actinomycetota</taxon>
        <taxon>Actinomycetes</taxon>
        <taxon>Mycobacteriales</taxon>
        <taxon>Corynebacteriaceae</taxon>
        <taxon>Corynebacterium</taxon>
    </lineage>
</organism>
<dbReference type="EMBL" id="JAAUVV010000005">
    <property type="protein sequence ID" value="NJJ03548.1"/>
    <property type="molecule type" value="Genomic_DNA"/>
</dbReference>
<dbReference type="NCBIfam" id="TIGR03082">
    <property type="entry name" value="Gneg_AbrB_dup"/>
    <property type="match status" value="2"/>
</dbReference>
<dbReference type="Proteomes" id="UP000591626">
    <property type="component" value="Unassembled WGS sequence"/>
</dbReference>
<dbReference type="InterPro" id="IPR007820">
    <property type="entry name" value="AbrB_fam"/>
</dbReference>
<gene>
    <name evidence="2" type="ORF">HC138_04095</name>
</gene>
<feature type="transmembrane region" description="Helical" evidence="1">
    <location>
        <begin position="173"/>
        <end position="194"/>
    </location>
</feature>
<feature type="transmembrane region" description="Helical" evidence="1">
    <location>
        <begin position="258"/>
        <end position="278"/>
    </location>
</feature>
<proteinExistence type="predicted"/>
<dbReference type="PIRSF" id="PIRSF038991">
    <property type="entry name" value="Protein_AbrB"/>
    <property type="match status" value="1"/>
</dbReference>
<dbReference type="PANTHER" id="PTHR38457">
    <property type="entry name" value="REGULATOR ABRB-RELATED"/>
    <property type="match status" value="1"/>
</dbReference>
<dbReference type="Pfam" id="PF05145">
    <property type="entry name" value="AbrB"/>
    <property type="match status" value="1"/>
</dbReference>
<feature type="transmembrane region" description="Helical" evidence="1">
    <location>
        <begin position="52"/>
        <end position="71"/>
    </location>
</feature>
<feature type="transmembrane region" description="Helical" evidence="1">
    <location>
        <begin position="20"/>
        <end position="40"/>
    </location>
</feature>
<comment type="caution">
    <text evidence="2">The sequence shown here is derived from an EMBL/GenBank/DDBJ whole genome shotgun (WGS) entry which is preliminary data.</text>
</comment>
<dbReference type="AlphaFoldDB" id="A0AAP6XLN2"/>
<evidence type="ECO:0000313" key="3">
    <source>
        <dbReference type="Proteomes" id="UP000591626"/>
    </source>
</evidence>
<reference evidence="2 3" key="1">
    <citation type="submission" date="2020-03" db="EMBL/GenBank/DDBJ databases">
        <title>Draft genome sequences of bacterial isolates from the female urobiome.</title>
        <authorList>
            <person name="Miller-Ensminger T."/>
            <person name="Wolfe A.J."/>
            <person name="Putonti C."/>
        </authorList>
    </citation>
    <scope>NUCLEOTIDE SEQUENCE [LARGE SCALE GENOMIC DNA]</scope>
    <source>
        <strain evidence="2 3">UMB8490</strain>
    </source>
</reference>
<feature type="transmembrane region" description="Helical" evidence="1">
    <location>
        <begin position="201"/>
        <end position="219"/>
    </location>
</feature>